<name>A0A918C6S8_9DEIO</name>
<dbReference type="CDD" id="cd00158">
    <property type="entry name" value="RHOD"/>
    <property type="match status" value="1"/>
</dbReference>
<feature type="domain" description="Rhodanese" evidence="1">
    <location>
        <begin position="44"/>
        <end position="128"/>
    </location>
</feature>
<protein>
    <recommendedName>
        <fullName evidence="1">Rhodanese domain-containing protein</fullName>
    </recommendedName>
</protein>
<evidence type="ECO:0000313" key="2">
    <source>
        <dbReference type="EMBL" id="GGR09558.1"/>
    </source>
</evidence>
<reference evidence="2" key="1">
    <citation type="journal article" date="2014" name="Int. J. Syst. Evol. Microbiol.">
        <title>Complete genome sequence of Corynebacterium casei LMG S-19264T (=DSM 44701T), isolated from a smear-ripened cheese.</title>
        <authorList>
            <consortium name="US DOE Joint Genome Institute (JGI-PGF)"/>
            <person name="Walter F."/>
            <person name="Albersmeier A."/>
            <person name="Kalinowski J."/>
            <person name="Ruckert C."/>
        </authorList>
    </citation>
    <scope>NUCLEOTIDE SEQUENCE</scope>
    <source>
        <strain evidence="2">JCM 31311</strain>
    </source>
</reference>
<dbReference type="EMBL" id="BMQL01000011">
    <property type="protein sequence ID" value="GGR09558.1"/>
    <property type="molecule type" value="Genomic_DNA"/>
</dbReference>
<dbReference type="SUPFAM" id="SSF52821">
    <property type="entry name" value="Rhodanese/Cell cycle control phosphatase"/>
    <property type="match status" value="1"/>
</dbReference>
<proteinExistence type="predicted"/>
<dbReference type="Proteomes" id="UP000603865">
    <property type="component" value="Unassembled WGS sequence"/>
</dbReference>
<dbReference type="AlphaFoldDB" id="A0A918C6S8"/>
<dbReference type="Pfam" id="PF00581">
    <property type="entry name" value="Rhodanese"/>
    <property type="match status" value="1"/>
</dbReference>
<evidence type="ECO:0000313" key="3">
    <source>
        <dbReference type="Proteomes" id="UP000603865"/>
    </source>
</evidence>
<dbReference type="PROSITE" id="PS50206">
    <property type="entry name" value="RHODANESE_3"/>
    <property type="match status" value="1"/>
</dbReference>
<dbReference type="RefSeq" id="WP_189090455.1">
    <property type="nucleotide sequence ID" value="NZ_BMQL01000011.1"/>
</dbReference>
<dbReference type="InterPro" id="IPR001763">
    <property type="entry name" value="Rhodanese-like_dom"/>
</dbReference>
<gene>
    <name evidence="2" type="ORF">GCM10008957_22870</name>
</gene>
<dbReference type="InterPro" id="IPR036873">
    <property type="entry name" value="Rhodanese-like_dom_sf"/>
</dbReference>
<reference evidence="2" key="2">
    <citation type="submission" date="2020-09" db="EMBL/GenBank/DDBJ databases">
        <authorList>
            <person name="Sun Q."/>
            <person name="Ohkuma M."/>
        </authorList>
    </citation>
    <scope>NUCLEOTIDE SEQUENCE</scope>
    <source>
        <strain evidence="2">JCM 31311</strain>
    </source>
</reference>
<sequence length="133" mass="14312">MQHISTANITRSVFALSPQPALPSVALGGPSSWDVQVQDLRIPQGQRTLILDVRTPEGHLPGTKLLPLGDLSQRAAEVPASQTVDVICHRGRRIALPSQILVRAGKRDDRHVLSGLPAWQSAGYSVICSGERP</sequence>
<organism evidence="2 3">
    <name type="scientific">Deinococcus ruber</name>
    <dbReference type="NCBI Taxonomy" id="1848197"/>
    <lineage>
        <taxon>Bacteria</taxon>
        <taxon>Thermotogati</taxon>
        <taxon>Deinococcota</taxon>
        <taxon>Deinococci</taxon>
        <taxon>Deinococcales</taxon>
        <taxon>Deinococcaceae</taxon>
        <taxon>Deinococcus</taxon>
    </lineage>
</organism>
<dbReference type="SMART" id="SM00450">
    <property type="entry name" value="RHOD"/>
    <property type="match status" value="1"/>
</dbReference>
<dbReference type="Gene3D" id="3.40.250.10">
    <property type="entry name" value="Rhodanese-like domain"/>
    <property type="match status" value="1"/>
</dbReference>
<comment type="caution">
    <text evidence="2">The sequence shown here is derived from an EMBL/GenBank/DDBJ whole genome shotgun (WGS) entry which is preliminary data.</text>
</comment>
<evidence type="ECO:0000259" key="1">
    <source>
        <dbReference type="PROSITE" id="PS50206"/>
    </source>
</evidence>
<accession>A0A918C6S8</accession>
<keyword evidence="3" id="KW-1185">Reference proteome</keyword>